<proteinExistence type="predicted"/>
<reference evidence="2" key="1">
    <citation type="submission" date="2021-04" db="EMBL/GenBank/DDBJ databases">
        <title>Isolation of p-tert-butylphenol degrading bacteria Sphingobium phenoxybenzoativorans Tas13 from active sludge.</title>
        <authorList>
            <person name="Li Y."/>
        </authorList>
    </citation>
    <scope>NUCLEOTIDE SEQUENCE</scope>
    <source>
        <strain evidence="2">Tas13</strain>
    </source>
</reference>
<dbReference type="InterPro" id="IPR006448">
    <property type="entry name" value="Phage_term_ssu_P27"/>
</dbReference>
<accession>A0A975K4S1</accession>
<dbReference type="EMBL" id="CP073910">
    <property type="protein sequence ID" value="QUT04831.1"/>
    <property type="molecule type" value="Genomic_DNA"/>
</dbReference>
<dbReference type="KEGG" id="spph:KFK14_17610"/>
<gene>
    <name evidence="2" type="ORF">KFK14_17610</name>
</gene>
<name>A0A975K4S1_9SPHN</name>
<evidence type="ECO:0000256" key="1">
    <source>
        <dbReference type="SAM" id="MobiDB-lite"/>
    </source>
</evidence>
<evidence type="ECO:0000313" key="2">
    <source>
        <dbReference type="EMBL" id="QUT04831.1"/>
    </source>
</evidence>
<feature type="region of interest" description="Disordered" evidence="1">
    <location>
        <begin position="117"/>
        <end position="143"/>
    </location>
</feature>
<sequence>MTLPAVDGGDGVPPQPDWIKFFSRKLDRARAAEYWGVIVRELRAAEKLSVANGHAIIRLVVAYVNFDRSAKEVAKLGPVMKAPRTKVPTYNPWWTTMQNAASAAAAAEKDLCLSPRDRGAGAKVTTRKRKPSAATAYLRPVAE</sequence>
<protein>
    <submittedName>
        <fullName evidence="2">P27 family phage terminase small subunit</fullName>
    </submittedName>
</protein>
<dbReference type="RefSeq" id="WP_212608571.1">
    <property type="nucleotide sequence ID" value="NZ_CP073910.1"/>
</dbReference>
<keyword evidence="3" id="KW-1185">Reference proteome</keyword>
<organism evidence="2 3">
    <name type="scientific">Sphingobium phenoxybenzoativorans</name>
    <dbReference type="NCBI Taxonomy" id="1592790"/>
    <lineage>
        <taxon>Bacteria</taxon>
        <taxon>Pseudomonadati</taxon>
        <taxon>Pseudomonadota</taxon>
        <taxon>Alphaproteobacteria</taxon>
        <taxon>Sphingomonadales</taxon>
        <taxon>Sphingomonadaceae</taxon>
        <taxon>Sphingobium</taxon>
    </lineage>
</organism>
<dbReference type="Proteomes" id="UP000681425">
    <property type="component" value="Chromosome"/>
</dbReference>
<evidence type="ECO:0000313" key="3">
    <source>
        <dbReference type="Proteomes" id="UP000681425"/>
    </source>
</evidence>
<dbReference type="Pfam" id="PF05119">
    <property type="entry name" value="Terminase_4"/>
    <property type="match status" value="1"/>
</dbReference>
<dbReference type="AlphaFoldDB" id="A0A975K4S1"/>